<feature type="binding site" evidence="14">
    <location>
        <position position="278"/>
    </location>
    <ligand>
        <name>beta-D-galactose</name>
        <dbReference type="ChEBI" id="CHEBI:27667"/>
    </ligand>
</feature>
<dbReference type="Proteomes" id="UP000219329">
    <property type="component" value="Unassembled WGS sequence"/>
</dbReference>
<evidence type="ECO:0000256" key="15">
    <source>
        <dbReference type="PIRSR" id="PIRSR005096-3"/>
    </source>
</evidence>
<dbReference type="GO" id="GO:0005737">
    <property type="term" value="C:cytoplasm"/>
    <property type="evidence" value="ECO:0007669"/>
    <property type="project" value="UniProtKB-SubCell"/>
</dbReference>
<name>A0A2A5W7B1_9GAMM</name>
<evidence type="ECO:0000256" key="9">
    <source>
        <dbReference type="ARBA" id="ARBA00022553"/>
    </source>
</evidence>
<reference evidence="16 17" key="1">
    <citation type="submission" date="2017-08" db="EMBL/GenBank/DDBJ databases">
        <title>Fine stratification of microbial communities through a metagenomic profile of the photic zone.</title>
        <authorList>
            <person name="Haro-Moreno J.M."/>
            <person name="Lopez-Perez M."/>
            <person name="De La Torre J."/>
            <person name="Picazo A."/>
            <person name="Camacho A."/>
            <person name="Rodriguez-Valera F."/>
        </authorList>
    </citation>
    <scope>NUCLEOTIDE SEQUENCE [LARGE SCALE GENOMIC DNA]</scope>
    <source>
        <strain evidence="16">MED-G28</strain>
    </source>
</reference>
<dbReference type="PIRSF" id="PIRSF005096">
    <property type="entry name" value="GALM"/>
    <property type="match status" value="1"/>
</dbReference>
<evidence type="ECO:0000256" key="1">
    <source>
        <dbReference type="ARBA" id="ARBA00001614"/>
    </source>
</evidence>
<dbReference type="InterPro" id="IPR014718">
    <property type="entry name" value="GH-type_carb-bd"/>
</dbReference>
<evidence type="ECO:0000313" key="17">
    <source>
        <dbReference type="Proteomes" id="UP000219329"/>
    </source>
</evidence>
<evidence type="ECO:0000256" key="4">
    <source>
        <dbReference type="ARBA" id="ARBA00006206"/>
    </source>
</evidence>
<evidence type="ECO:0000256" key="11">
    <source>
        <dbReference type="ARBA" id="ARBA00023277"/>
    </source>
</evidence>
<feature type="binding site" evidence="15">
    <location>
        <begin position="106"/>
        <end position="107"/>
    </location>
    <ligand>
        <name>beta-D-galactose</name>
        <dbReference type="ChEBI" id="CHEBI:27667"/>
    </ligand>
</feature>
<gene>
    <name evidence="16" type="ORF">CNF02_12090</name>
</gene>
<dbReference type="InterPro" id="IPR008183">
    <property type="entry name" value="Aldose_1/G6P_1-epimerase"/>
</dbReference>
<dbReference type="NCBIfam" id="NF008277">
    <property type="entry name" value="PRK11055.1"/>
    <property type="match status" value="1"/>
</dbReference>
<evidence type="ECO:0000256" key="7">
    <source>
        <dbReference type="ARBA" id="ARBA00014165"/>
    </source>
</evidence>
<evidence type="ECO:0000256" key="10">
    <source>
        <dbReference type="ARBA" id="ARBA00023235"/>
    </source>
</evidence>
<evidence type="ECO:0000256" key="3">
    <source>
        <dbReference type="ARBA" id="ARBA00005028"/>
    </source>
</evidence>
<dbReference type="InterPro" id="IPR047215">
    <property type="entry name" value="Galactose_mutarotase-like"/>
</dbReference>
<dbReference type="EMBL" id="NTJZ01000017">
    <property type="protein sequence ID" value="PDH32415.1"/>
    <property type="molecule type" value="Genomic_DNA"/>
</dbReference>
<evidence type="ECO:0000256" key="14">
    <source>
        <dbReference type="PIRSR" id="PIRSR005096-2"/>
    </source>
</evidence>
<evidence type="ECO:0000256" key="2">
    <source>
        <dbReference type="ARBA" id="ARBA00004496"/>
    </source>
</evidence>
<comment type="similarity">
    <text evidence="4 12">Belongs to the aldose epimerase family.</text>
</comment>
<sequence length="383" mass="41818">MKSRIQAFLLTLVLNISGISIAQEALERVSVQPFGTLQDGRNVQLFTLVNEQGMSVRILDLGGIIVGLTAADFDGNFVDVTTGFDNPQPYANGAGFMGAIVGRFANRIANGKFSLDGTQYSLAQNNGDNAIHGGLVGFDKKVWESEFFSNSNEAQLVLKTVSEDGEEGYPGRVEVSVVYKLTDQNQLSIDYYATTDKATVINLTNHAYFNLDGHDSGSISNHEIMINANRYTPIDNESIPTGEIAEVANTPLDFRAAKLIGKDIESSHQQIQFGSGFDHNFIINHDEPGQMTLAASVYSSKSGRIMNVYTDQPGIQFYTGNFLNGQLVGKAGAVYGRRSAFCLETQHYPDSPNKPGFPSTILRPGDQYETRTIFEFSSSSIQD</sequence>
<dbReference type="PANTHER" id="PTHR10091">
    <property type="entry name" value="ALDOSE-1-EPIMERASE"/>
    <property type="match status" value="1"/>
</dbReference>
<comment type="pathway">
    <text evidence="3 12">Carbohydrate metabolism; hexose metabolism.</text>
</comment>
<dbReference type="GO" id="GO:0030246">
    <property type="term" value="F:carbohydrate binding"/>
    <property type="evidence" value="ECO:0007669"/>
    <property type="project" value="InterPro"/>
</dbReference>
<dbReference type="FunFam" id="2.70.98.10:FF:000003">
    <property type="entry name" value="Aldose 1-epimerase"/>
    <property type="match status" value="1"/>
</dbReference>
<evidence type="ECO:0000256" key="6">
    <source>
        <dbReference type="ARBA" id="ARBA00013185"/>
    </source>
</evidence>
<comment type="catalytic activity">
    <reaction evidence="1 12">
        <text>alpha-D-glucose = beta-D-glucose</text>
        <dbReference type="Rhea" id="RHEA:10264"/>
        <dbReference type="ChEBI" id="CHEBI:15903"/>
        <dbReference type="ChEBI" id="CHEBI:17925"/>
        <dbReference type="EC" id="5.1.3.3"/>
    </reaction>
</comment>
<evidence type="ECO:0000313" key="16">
    <source>
        <dbReference type="EMBL" id="PDH32415.1"/>
    </source>
</evidence>
<dbReference type="GO" id="GO:0006006">
    <property type="term" value="P:glucose metabolic process"/>
    <property type="evidence" value="ECO:0007669"/>
    <property type="project" value="TreeGrafter"/>
</dbReference>
<keyword evidence="8" id="KW-0963">Cytoplasm</keyword>
<dbReference type="UniPathway" id="UPA00242"/>
<dbReference type="SUPFAM" id="SSF74650">
    <property type="entry name" value="Galactose mutarotase-like"/>
    <property type="match status" value="1"/>
</dbReference>
<feature type="active site" description="Proton acceptor" evidence="13">
    <location>
        <position position="344"/>
    </location>
</feature>
<dbReference type="CDD" id="cd09019">
    <property type="entry name" value="galactose_mutarotase_like"/>
    <property type="match status" value="1"/>
</dbReference>
<dbReference type="InterPro" id="IPR018052">
    <property type="entry name" value="Ald1_epimerase_CS"/>
</dbReference>
<evidence type="ECO:0000256" key="5">
    <source>
        <dbReference type="ARBA" id="ARBA00011245"/>
    </source>
</evidence>
<feature type="binding site" evidence="15">
    <location>
        <begin position="206"/>
        <end position="208"/>
    </location>
    <ligand>
        <name>beta-D-galactose</name>
        <dbReference type="ChEBI" id="CHEBI:27667"/>
    </ligand>
</feature>
<comment type="caution">
    <text evidence="16">The sequence shown here is derived from an EMBL/GenBank/DDBJ whole genome shotgun (WGS) entry which is preliminary data.</text>
</comment>
<organism evidence="16 17">
    <name type="scientific">OM182 bacterium MED-G28</name>
    <dbReference type="NCBI Taxonomy" id="1986256"/>
    <lineage>
        <taxon>Bacteria</taxon>
        <taxon>Pseudomonadati</taxon>
        <taxon>Pseudomonadota</taxon>
        <taxon>Gammaproteobacteria</taxon>
        <taxon>OMG group</taxon>
        <taxon>OM182 clade</taxon>
    </lineage>
</organism>
<dbReference type="PROSITE" id="PS00545">
    <property type="entry name" value="ALDOSE_1_EPIMERASE"/>
    <property type="match status" value="1"/>
</dbReference>
<evidence type="ECO:0000256" key="8">
    <source>
        <dbReference type="ARBA" id="ARBA00022490"/>
    </source>
</evidence>
<protein>
    <recommendedName>
        <fullName evidence="7 12">Aldose 1-epimerase</fullName>
        <ecNumber evidence="6 12">5.1.3.3</ecNumber>
    </recommendedName>
</protein>
<dbReference type="EC" id="5.1.3.3" evidence="6 12"/>
<dbReference type="InterPro" id="IPR015443">
    <property type="entry name" value="Aldose_1-epimerase"/>
</dbReference>
<proteinExistence type="inferred from homology"/>
<evidence type="ECO:0000256" key="12">
    <source>
        <dbReference type="PIRNR" id="PIRNR005096"/>
    </source>
</evidence>
<comment type="subunit">
    <text evidence="5">Monomer.</text>
</comment>
<evidence type="ECO:0000256" key="13">
    <source>
        <dbReference type="PIRSR" id="PIRSR005096-1"/>
    </source>
</evidence>
<keyword evidence="10 12" id="KW-0413">Isomerase</keyword>
<dbReference type="GO" id="GO:0004034">
    <property type="term" value="F:aldose 1-epimerase activity"/>
    <property type="evidence" value="ECO:0007669"/>
    <property type="project" value="UniProtKB-EC"/>
</dbReference>
<accession>A0A2A5W7B1</accession>
<keyword evidence="11 12" id="KW-0119">Carbohydrate metabolism</keyword>
<dbReference type="AlphaFoldDB" id="A0A2A5W7B1"/>
<dbReference type="GO" id="GO:0033499">
    <property type="term" value="P:galactose catabolic process via UDP-galactose, Leloir pathway"/>
    <property type="evidence" value="ECO:0007669"/>
    <property type="project" value="TreeGrafter"/>
</dbReference>
<comment type="subcellular location">
    <subcellularLocation>
        <location evidence="2">Cytoplasm</location>
    </subcellularLocation>
</comment>
<feature type="active site" description="Proton donor" evidence="13">
    <location>
        <position position="206"/>
    </location>
</feature>
<keyword evidence="9" id="KW-0597">Phosphoprotein</keyword>
<dbReference type="Gene3D" id="2.70.98.10">
    <property type="match status" value="1"/>
</dbReference>
<dbReference type="Pfam" id="PF01263">
    <property type="entry name" value="Aldose_epim"/>
    <property type="match status" value="1"/>
</dbReference>
<dbReference type="InterPro" id="IPR011013">
    <property type="entry name" value="Gal_mutarotase_sf_dom"/>
</dbReference>
<dbReference type="PANTHER" id="PTHR10091:SF0">
    <property type="entry name" value="GALACTOSE MUTAROTASE"/>
    <property type="match status" value="1"/>
</dbReference>